<dbReference type="PANTHER" id="PTHR47199:SF2">
    <property type="entry name" value="PHOTOSYSTEM II STABILITY_ASSEMBLY FACTOR HCF136, CHLOROPLASTIC"/>
    <property type="match status" value="1"/>
</dbReference>
<dbReference type="Gene3D" id="2.130.10.10">
    <property type="entry name" value="YVTN repeat-like/Quinoprotein amine dehydrogenase"/>
    <property type="match status" value="2"/>
</dbReference>
<evidence type="ECO:0000256" key="1">
    <source>
        <dbReference type="ARBA" id="ARBA00022531"/>
    </source>
</evidence>
<keyword evidence="3" id="KW-0732">Signal</keyword>
<evidence type="ECO:0000256" key="2">
    <source>
        <dbReference type="ARBA" id="ARBA00023276"/>
    </source>
</evidence>
<dbReference type="Gene3D" id="2.60.40.4070">
    <property type="match status" value="1"/>
</dbReference>
<dbReference type="EMBL" id="DTLI01000144">
    <property type="protein sequence ID" value="HHS52411.1"/>
    <property type="molecule type" value="Genomic_DNA"/>
</dbReference>
<gene>
    <name evidence="5" type="ORF">ENW73_06055</name>
</gene>
<feature type="chain" id="PRO_5027677624" evidence="3">
    <location>
        <begin position="20"/>
        <end position="412"/>
    </location>
</feature>
<dbReference type="PANTHER" id="PTHR47199">
    <property type="entry name" value="PHOTOSYSTEM II STABILITY/ASSEMBLY FACTOR HCF136, CHLOROPLASTIC"/>
    <property type="match status" value="1"/>
</dbReference>
<accession>A0A7C6A9D2</accession>
<dbReference type="InterPro" id="IPR026444">
    <property type="entry name" value="Secre_tail"/>
</dbReference>
<sequence>MLNKVSLLGLVLIFAFAQASWLQQHSGTNPLYSITFPFGHVDTGFACGANSLVLRTTDSGENWEVLTVHQPSGACNGINFPIGCLTGFIACDSGNIQRTTDGRTWRRVNTGTTNNLKAIHFPRDNNIGYVISNNGIIKKTTNSGVDWQDVSLPTPANLNGLFFLNATKGWVVGDEGVIYSTFDGGTNWGMQLSPVTERLFDVFFRDSLVGWIVGANQTCLRTIDGGQNWTEVTLPFIGNPDLHSILFIFNTTTGFIAGSNGKFAKTTNNGTTWDTMTIPNASNLYDMTFPLDDQIGWVCGDNEAIFKTTDGGISWLEESKTQIKKTEKFFNCEPNPFRTNTKIQFNGRYENGTLKIFNCAGELVRNFALTGDGMINWDGRDTYHRRVMPGVYLLELKTKEGKTERTKITLLN</sequence>
<dbReference type="InterPro" id="IPR036278">
    <property type="entry name" value="Sialidase_sf"/>
</dbReference>
<name>A0A7C6A9D2_UNCW3</name>
<reference evidence="5" key="1">
    <citation type="journal article" date="2020" name="mSystems">
        <title>Genome- and Community-Level Interaction Insights into Carbon Utilization and Element Cycling Functions of Hydrothermarchaeota in Hydrothermal Sediment.</title>
        <authorList>
            <person name="Zhou Z."/>
            <person name="Liu Y."/>
            <person name="Xu W."/>
            <person name="Pan J."/>
            <person name="Luo Z.H."/>
            <person name="Li M."/>
        </authorList>
    </citation>
    <scope>NUCLEOTIDE SEQUENCE [LARGE SCALE GENOMIC DNA]</scope>
    <source>
        <strain evidence="5">SpSt-876</strain>
    </source>
</reference>
<evidence type="ECO:0000256" key="3">
    <source>
        <dbReference type="SAM" id="SignalP"/>
    </source>
</evidence>
<feature type="domain" description="Photosynthesis system II assembly factor Ycf48/Hcf136-like" evidence="4">
    <location>
        <begin position="187"/>
        <end position="278"/>
    </location>
</feature>
<dbReference type="InterPro" id="IPR015943">
    <property type="entry name" value="WD40/YVTN_repeat-like_dom_sf"/>
</dbReference>
<keyword evidence="1" id="KW-0602">Photosynthesis</keyword>
<comment type="caution">
    <text evidence="5">The sequence shown here is derived from an EMBL/GenBank/DDBJ whole genome shotgun (WGS) entry which is preliminary data.</text>
</comment>
<dbReference type="AlphaFoldDB" id="A0A7C6A9D2"/>
<dbReference type="GO" id="GO:0015979">
    <property type="term" value="P:photosynthesis"/>
    <property type="evidence" value="ECO:0007669"/>
    <property type="project" value="UniProtKB-KW"/>
</dbReference>
<dbReference type="SUPFAM" id="SSF50939">
    <property type="entry name" value="Sialidases"/>
    <property type="match status" value="1"/>
</dbReference>
<evidence type="ECO:0000313" key="5">
    <source>
        <dbReference type="EMBL" id="HHS52411.1"/>
    </source>
</evidence>
<protein>
    <submittedName>
        <fullName evidence="5">T9SS type A sorting domain-containing protein</fullName>
    </submittedName>
</protein>
<dbReference type="InterPro" id="IPR028203">
    <property type="entry name" value="PSII_CF48-like_dom"/>
</dbReference>
<dbReference type="SUPFAM" id="SSF110296">
    <property type="entry name" value="Oligoxyloglucan reducing end-specific cellobiohydrolase"/>
    <property type="match status" value="1"/>
</dbReference>
<dbReference type="GO" id="GO:0009523">
    <property type="term" value="C:photosystem II"/>
    <property type="evidence" value="ECO:0007669"/>
    <property type="project" value="UniProtKB-KW"/>
</dbReference>
<keyword evidence="2" id="KW-0604">Photosystem II</keyword>
<dbReference type="NCBIfam" id="TIGR04183">
    <property type="entry name" value="Por_Secre_tail"/>
    <property type="match status" value="1"/>
</dbReference>
<evidence type="ECO:0000259" key="4">
    <source>
        <dbReference type="Pfam" id="PF14870"/>
    </source>
</evidence>
<feature type="signal peptide" evidence="3">
    <location>
        <begin position="1"/>
        <end position="19"/>
    </location>
</feature>
<dbReference type="Pfam" id="PF14870">
    <property type="entry name" value="PSII_BNR"/>
    <property type="match status" value="1"/>
</dbReference>
<organism evidence="5">
    <name type="scientific">candidate division WOR-3 bacterium</name>
    <dbReference type="NCBI Taxonomy" id="2052148"/>
    <lineage>
        <taxon>Bacteria</taxon>
        <taxon>Bacteria division WOR-3</taxon>
    </lineage>
</organism>
<proteinExistence type="predicted"/>